<dbReference type="InterPro" id="IPR046357">
    <property type="entry name" value="PPIase_dom_sf"/>
</dbReference>
<evidence type="ECO:0000256" key="4">
    <source>
        <dbReference type="PROSITE-ProRule" id="PRU00176"/>
    </source>
</evidence>
<evidence type="ECO:0000256" key="6">
    <source>
        <dbReference type="SAM" id="MobiDB-lite"/>
    </source>
</evidence>
<dbReference type="Gene3D" id="3.10.50.40">
    <property type="match status" value="1"/>
</dbReference>
<keyword evidence="2" id="KW-0677">Repeat</keyword>
<keyword evidence="5" id="KW-0697">Rotamase</keyword>
<evidence type="ECO:0000313" key="7">
    <source>
        <dbReference type="EMBL" id="OLQ01297.1"/>
    </source>
</evidence>
<feature type="region of interest" description="Disordered" evidence="6">
    <location>
        <begin position="159"/>
        <end position="228"/>
    </location>
</feature>
<dbReference type="Proteomes" id="UP000186817">
    <property type="component" value="Unassembled WGS sequence"/>
</dbReference>
<dbReference type="InterPro" id="IPR052273">
    <property type="entry name" value="PPIase_FKBP"/>
</dbReference>
<dbReference type="GO" id="GO:0003755">
    <property type="term" value="F:peptidyl-prolyl cis-trans isomerase activity"/>
    <property type="evidence" value="ECO:0007669"/>
    <property type="project" value="UniProtKB-KW"/>
</dbReference>
<sequence>MEMSFDQGDEDQQLDEAATAIMLRRLPCKLMIDSFLEILNQVWPGRYNFVYVPHDKSRARNVALAFVNFTDSESARMAYAYFQGRAHPMDIRLGRHIRVCQADVQGLNLNLAYFIARSGFSDMGNPHAPRVFENGRRIDLVEAVQKHVTMQLVAQAGRHMKAVDDVRARREAPKDRRKDASVPLVPQAPGRHAWHSDQDDSSGSSTRRRASEDGTDPSGGSSSSHSPVSIRARDSFLLFDEQRVLDTGDGDLVHVHYTSFLKKEGAQFESTRDGDPYVFKLGKCKDHSKPECMKGFQSALLGMCAGEKRKATVPPKLGFDKKARPSGIRSDEHLIFHLEMVDIDKA</sequence>
<evidence type="ECO:0000256" key="3">
    <source>
        <dbReference type="ARBA" id="ARBA00023180"/>
    </source>
</evidence>
<feature type="compositionally biased region" description="Low complexity" evidence="6">
    <location>
        <begin position="218"/>
        <end position="228"/>
    </location>
</feature>
<gene>
    <name evidence="7" type="primary">Fkbp14</name>
    <name evidence="7" type="ORF">AK812_SmicGene15990</name>
</gene>
<accession>A0A1Q9E1K6</accession>
<dbReference type="EC" id="5.2.1.8" evidence="5"/>
<feature type="compositionally biased region" description="Basic and acidic residues" evidence="6">
    <location>
        <begin position="161"/>
        <end position="180"/>
    </location>
</feature>
<keyword evidence="1" id="KW-0732">Signal</keyword>
<keyword evidence="4" id="KW-0694">RNA-binding</keyword>
<keyword evidence="3" id="KW-0325">Glycoprotein</keyword>
<dbReference type="PROSITE" id="PS50102">
    <property type="entry name" value="RRM"/>
    <property type="match status" value="1"/>
</dbReference>
<dbReference type="InterPro" id="IPR000504">
    <property type="entry name" value="RRM_dom"/>
</dbReference>
<evidence type="ECO:0000256" key="1">
    <source>
        <dbReference type="ARBA" id="ARBA00022729"/>
    </source>
</evidence>
<evidence type="ECO:0000256" key="5">
    <source>
        <dbReference type="PROSITE-ProRule" id="PRU00277"/>
    </source>
</evidence>
<proteinExistence type="predicted"/>
<dbReference type="AlphaFoldDB" id="A0A1Q9E1K6"/>
<keyword evidence="5 7" id="KW-0413">Isomerase</keyword>
<dbReference type="InterPro" id="IPR035979">
    <property type="entry name" value="RBD_domain_sf"/>
</dbReference>
<dbReference type="OrthoDB" id="77911at2759"/>
<protein>
    <recommendedName>
        <fullName evidence="5">peptidylprolyl isomerase</fullName>
        <ecNumber evidence="5">5.2.1.8</ecNumber>
    </recommendedName>
</protein>
<reference evidence="7 8" key="1">
    <citation type="submission" date="2016-02" db="EMBL/GenBank/DDBJ databases">
        <title>Genome analysis of coral dinoflagellate symbionts highlights evolutionary adaptations to a symbiotic lifestyle.</title>
        <authorList>
            <person name="Aranda M."/>
            <person name="Li Y."/>
            <person name="Liew Y.J."/>
            <person name="Baumgarten S."/>
            <person name="Simakov O."/>
            <person name="Wilson M."/>
            <person name="Piel J."/>
            <person name="Ashoor H."/>
            <person name="Bougouffa S."/>
            <person name="Bajic V.B."/>
            <person name="Ryu T."/>
            <person name="Ravasi T."/>
            <person name="Bayer T."/>
            <person name="Micklem G."/>
            <person name="Kim H."/>
            <person name="Bhak J."/>
            <person name="Lajeunesse T.C."/>
            <person name="Voolstra C.R."/>
        </authorList>
    </citation>
    <scope>NUCLEOTIDE SEQUENCE [LARGE SCALE GENOMIC DNA]</scope>
    <source>
        <strain evidence="7 8">CCMP2467</strain>
    </source>
</reference>
<dbReference type="PANTHER" id="PTHR46222">
    <property type="entry name" value="PEPTIDYL-PROLYL CIS-TRANS ISOMERASE FKBP7/14"/>
    <property type="match status" value="1"/>
</dbReference>
<dbReference type="SUPFAM" id="SSF54928">
    <property type="entry name" value="RNA-binding domain, RBD"/>
    <property type="match status" value="1"/>
</dbReference>
<evidence type="ECO:0000256" key="2">
    <source>
        <dbReference type="ARBA" id="ARBA00022737"/>
    </source>
</evidence>
<dbReference type="EMBL" id="LSRX01000298">
    <property type="protein sequence ID" value="OLQ01297.1"/>
    <property type="molecule type" value="Genomic_DNA"/>
</dbReference>
<keyword evidence="8" id="KW-1185">Reference proteome</keyword>
<organism evidence="7 8">
    <name type="scientific">Symbiodinium microadriaticum</name>
    <name type="common">Dinoflagellate</name>
    <name type="synonym">Zooxanthella microadriatica</name>
    <dbReference type="NCBI Taxonomy" id="2951"/>
    <lineage>
        <taxon>Eukaryota</taxon>
        <taxon>Sar</taxon>
        <taxon>Alveolata</taxon>
        <taxon>Dinophyceae</taxon>
        <taxon>Suessiales</taxon>
        <taxon>Symbiodiniaceae</taxon>
        <taxon>Symbiodinium</taxon>
    </lineage>
</organism>
<comment type="catalytic activity">
    <reaction evidence="5">
        <text>[protein]-peptidylproline (omega=180) = [protein]-peptidylproline (omega=0)</text>
        <dbReference type="Rhea" id="RHEA:16237"/>
        <dbReference type="Rhea" id="RHEA-COMP:10747"/>
        <dbReference type="Rhea" id="RHEA-COMP:10748"/>
        <dbReference type="ChEBI" id="CHEBI:83833"/>
        <dbReference type="ChEBI" id="CHEBI:83834"/>
        <dbReference type="EC" id="5.2.1.8"/>
    </reaction>
</comment>
<dbReference type="PANTHER" id="PTHR46222:SF3">
    <property type="entry name" value="PEPTIDYLPROLYL ISOMERASE"/>
    <property type="match status" value="1"/>
</dbReference>
<name>A0A1Q9E1K6_SYMMI</name>
<evidence type="ECO:0000313" key="8">
    <source>
        <dbReference type="Proteomes" id="UP000186817"/>
    </source>
</evidence>
<comment type="caution">
    <text evidence="7">The sequence shown here is derived from an EMBL/GenBank/DDBJ whole genome shotgun (WGS) entry which is preliminary data.</text>
</comment>
<dbReference type="InterPro" id="IPR001179">
    <property type="entry name" value="PPIase_FKBP_dom"/>
</dbReference>
<dbReference type="SUPFAM" id="SSF54534">
    <property type="entry name" value="FKBP-like"/>
    <property type="match status" value="1"/>
</dbReference>
<dbReference type="Pfam" id="PF00254">
    <property type="entry name" value="FKBP_C"/>
    <property type="match status" value="1"/>
</dbReference>
<dbReference type="GO" id="GO:0003723">
    <property type="term" value="F:RNA binding"/>
    <property type="evidence" value="ECO:0007669"/>
    <property type="project" value="UniProtKB-UniRule"/>
</dbReference>
<dbReference type="PROSITE" id="PS50059">
    <property type="entry name" value="FKBP_PPIASE"/>
    <property type="match status" value="1"/>
</dbReference>